<reference evidence="3 4" key="1">
    <citation type="submission" date="2020-08" db="EMBL/GenBank/DDBJ databases">
        <authorList>
            <person name="Liu C."/>
            <person name="Sun Q."/>
        </authorList>
    </citation>
    <scope>NUCLEOTIDE SEQUENCE [LARGE SCALE GENOMIC DNA]</scope>
    <source>
        <strain evidence="3 4">NSJ-59</strain>
    </source>
</reference>
<evidence type="ECO:0000313" key="4">
    <source>
        <dbReference type="Proteomes" id="UP000606870"/>
    </source>
</evidence>
<evidence type="ECO:0000256" key="1">
    <source>
        <dbReference type="SAM" id="Coils"/>
    </source>
</evidence>
<name>A0ABR6VFM4_9FIRM</name>
<evidence type="ECO:0000256" key="2">
    <source>
        <dbReference type="SAM" id="Phobius"/>
    </source>
</evidence>
<protein>
    <recommendedName>
        <fullName evidence="5">AsmA-like C-terminal domain-containing protein</fullName>
    </recommendedName>
</protein>
<keyword evidence="2" id="KW-1133">Transmembrane helix</keyword>
<accession>A0ABR6VFM4</accession>
<gene>
    <name evidence="3" type="ORF">H8J70_01510</name>
</gene>
<keyword evidence="1" id="KW-0175">Coiled coil</keyword>
<keyword evidence="2" id="KW-0812">Transmembrane</keyword>
<feature type="coiled-coil region" evidence="1">
    <location>
        <begin position="457"/>
        <end position="484"/>
    </location>
</feature>
<dbReference type="Proteomes" id="UP000606870">
    <property type="component" value="Unassembled WGS sequence"/>
</dbReference>
<feature type="transmembrane region" description="Helical" evidence="2">
    <location>
        <begin position="20"/>
        <end position="42"/>
    </location>
</feature>
<dbReference type="EMBL" id="JACOGK010000003">
    <property type="protein sequence ID" value="MBC3535939.1"/>
    <property type="molecule type" value="Genomic_DNA"/>
</dbReference>
<evidence type="ECO:0008006" key="5">
    <source>
        <dbReference type="Google" id="ProtNLM"/>
    </source>
</evidence>
<keyword evidence="2" id="KW-0472">Membrane</keyword>
<comment type="caution">
    <text evidence="3">The sequence shown here is derived from an EMBL/GenBank/DDBJ whole genome shotgun (WGS) entry which is preliminary data.</text>
</comment>
<sequence>MFAIIKNKLKQHSTAVRRFLTALIGTLCLCGVIFFTAMHGAAQLFNHAMAEQHMLRGTITVATLSADFTGQVEFTDLLWKDPDGHIILEVPSGSFTVRPWDVITKNITSTSLLNLTLNDATIAAYFDHNMRMDLVLQDPAERQQELEKARREGRSWRDRIRNFNWNGQKLHCSIDLNNCRFESFHKRRHYIMDSVNAHIGIFTGRRIDMKFSTGRFSGNAIGDGIAISGIIDLKPAMPVMDMKMDMVNIDPSSLGLGDDVHDQLTLSFHVQGPLDYPVADGHLKMAQLDLPALFFTDVKGNVHYENSLFTFTDVTASVYGGTLKAYGDYNLATRAYDIYGEGSDLESSIALQDMKFRTRVHLDMALRSNGQPHQVMAYGSFYSDKGYYFPIHFTRIAGRFNNQNRKLDFYDVVISTSLGDIRTDALHIVNGDVKLSTIRMVDPGNGDSLVLHDPARVQQQAETRKQFRENVKNLKKSMQAMRHSLGEIQDSLQSLQGK</sequence>
<keyword evidence="4" id="KW-1185">Reference proteome</keyword>
<organism evidence="3 4">
    <name type="scientific">Megasphaera hominis</name>
    <dbReference type="NCBI Taxonomy" id="159836"/>
    <lineage>
        <taxon>Bacteria</taxon>
        <taxon>Bacillati</taxon>
        <taxon>Bacillota</taxon>
        <taxon>Negativicutes</taxon>
        <taxon>Veillonellales</taxon>
        <taxon>Veillonellaceae</taxon>
        <taxon>Megasphaera</taxon>
    </lineage>
</organism>
<dbReference type="RefSeq" id="WP_186501994.1">
    <property type="nucleotide sequence ID" value="NZ_JACOGK010000003.1"/>
</dbReference>
<proteinExistence type="predicted"/>
<evidence type="ECO:0000313" key="3">
    <source>
        <dbReference type="EMBL" id="MBC3535939.1"/>
    </source>
</evidence>